<organism evidence="1 2">
    <name type="scientific">Sulfobacillus benefaciens</name>
    <dbReference type="NCBI Taxonomy" id="453960"/>
    <lineage>
        <taxon>Bacteria</taxon>
        <taxon>Bacillati</taxon>
        <taxon>Bacillota</taxon>
        <taxon>Clostridia</taxon>
        <taxon>Eubacteriales</taxon>
        <taxon>Clostridiales Family XVII. Incertae Sedis</taxon>
        <taxon>Sulfobacillus</taxon>
    </lineage>
</organism>
<proteinExistence type="predicted"/>
<dbReference type="Proteomes" id="UP000242699">
    <property type="component" value="Unassembled WGS sequence"/>
</dbReference>
<sequence>MSEFMGIAILSGFWGMGTRALPALIEHTGKKGYTGFESLTDQNNPVLSSAILSADGKIQLPSPWPRGVQQTQHWTIR</sequence>
<protein>
    <submittedName>
        <fullName evidence="1">Uncharacterized protein</fullName>
    </submittedName>
</protein>
<gene>
    <name evidence="1" type="ORF">C7B43_09845</name>
</gene>
<accession>A0A2T2X2M3</accession>
<reference evidence="1 2" key="1">
    <citation type="journal article" date="2014" name="BMC Genomics">
        <title>Comparison of environmental and isolate Sulfobacillus genomes reveals diverse carbon, sulfur, nitrogen, and hydrogen metabolisms.</title>
        <authorList>
            <person name="Justice N.B."/>
            <person name="Norman A."/>
            <person name="Brown C.T."/>
            <person name="Singh A."/>
            <person name="Thomas B.C."/>
            <person name="Banfield J.F."/>
        </authorList>
    </citation>
    <scope>NUCLEOTIDE SEQUENCE [LARGE SCALE GENOMIC DNA]</scope>
    <source>
        <strain evidence="1">AMDSBA1</strain>
    </source>
</reference>
<comment type="caution">
    <text evidence="1">The sequence shown here is derived from an EMBL/GenBank/DDBJ whole genome shotgun (WGS) entry which is preliminary data.</text>
</comment>
<evidence type="ECO:0000313" key="1">
    <source>
        <dbReference type="EMBL" id="PSR28706.1"/>
    </source>
</evidence>
<dbReference type="AlphaFoldDB" id="A0A2T2X2M3"/>
<evidence type="ECO:0000313" key="2">
    <source>
        <dbReference type="Proteomes" id="UP000242699"/>
    </source>
</evidence>
<name>A0A2T2X2M3_9FIRM</name>
<dbReference type="EMBL" id="PXYT01000019">
    <property type="protein sequence ID" value="PSR28706.1"/>
    <property type="molecule type" value="Genomic_DNA"/>
</dbReference>